<dbReference type="Pfam" id="PF00005">
    <property type="entry name" value="ABC_tran"/>
    <property type="match status" value="1"/>
</dbReference>
<dbReference type="RefSeq" id="WP_193415525.1">
    <property type="nucleotide sequence ID" value="NZ_JADCNN020000001.1"/>
</dbReference>
<name>A0ABS2H4K8_9BACL</name>
<accession>A0ABS2H4K8</accession>
<dbReference type="SUPFAM" id="SSF52540">
    <property type="entry name" value="P-loop containing nucleoside triphosphate hydrolases"/>
    <property type="match status" value="1"/>
</dbReference>
<dbReference type="Proteomes" id="UP001516620">
    <property type="component" value="Unassembled WGS sequence"/>
</dbReference>
<keyword evidence="2" id="KW-0813">Transport</keyword>
<sequence>MGNIIEVTGLKKSFGSLEAVKKVDFTVKEGSLFAFLGPNGAGKSTTIDIISTQLQPDAGEVIIDGYRLGLDDDRIRSSIGIVFQDSLLDPLLTVEENLQIRGRFYGRSRSELQAAIEVAAETAGVFEFLKRPYGKLSGGQRRRADIARALIHTPKVLFLDEPTTGLDPQTRKRVWEMVLKLQREQGMTVFLTTHYMEEAAQADYITIIDHGEVLAQGTPLELKNRYASDMLRIKPADDGKLTALLEELGLAFERDAAGIYRIALNSTLEALGILDRCRDNIANLEIVNGTMDDVFINLTGTEVRS</sequence>
<keyword evidence="3" id="KW-0547">Nucleotide-binding</keyword>
<dbReference type="Gene3D" id="3.40.50.300">
    <property type="entry name" value="P-loop containing nucleotide triphosphate hydrolases"/>
    <property type="match status" value="1"/>
</dbReference>
<evidence type="ECO:0000256" key="2">
    <source>
        <dbReference type="ARBA" id="ARBA00022448"/>
    </source>
</evidence>
<keyword evidence="4 6" id="KW-0067">ATP-binding</keyword>
<dbReference type="InterPro" id="IPR050763">
    <property type="entry name" value="ABC_transporter_ATP-binding"/>
</dbReference>
<dbReference type="PROSITE" id="PS50893">
    <property type="entry name" value="ABC_TRANSPORTER_2"/>
    <property type="match status" value="1"/>
</dbReference>
<feature type="domain" description="ABC transporter" evidence="5">
    <location>
        <begin position="5"/>
        <end position="235"/>
    </location>
</feature>
<dbReference type="InterPro" id="IPR017871">
    <property type="entry name" value="ABC_transporter-like_CS"/>
</dbReference>
<evidence type="ECO:0000259" key="5">
    <source>
        <dbReference type="PROSITE" id="PS50893"/>
    </source>
</evidence>
<evidence type="ECO:0000313" key="7">
    <source>
        <dbReference type="Proteomes" id="UP001516620"/>
    </source>
</evidence>
<dbReference type="PROSITE" id="PS00211">
    <property type="entry name" value="ABC_TRANSPORTER_1"/>
    <property type="match status" value="1"/>
</dbReference>
<evidence type="ECO:0000256" key="3">
    <source>
        <dbReference type="ARBA" id="ARBA00022741"/>
    </source>
</evidence>
<dbReference type="PANTHER" id="PTHR42711:SF5">
    <property type="entry name" value="ABC TRANSPORTER ATP-BINDING PROTEIN NATA"/>
    <property type="match status" value="1"/>
</dbReference>
<evidence type="ECO:0000256" key="4">
    <source>
        <dbReference type="ARBA" id="ARBA00022840"/>
    </source>
</evidence>
<dbReference type="EMBL" id="JADCNN020000001">
    <property type="protein sequence ID" value="MBM6994403.1"/>
    <property type="molecule type" value="Genomic_DNA"/>
</dbReference>
<evidence type="ECO:0000313" key="6">
    <source>
        <dbReference type="EMBL" id="MBM6994403.1"/>
    </source>
</evidence>
<reference evidence="6 7" key="1">
    <citation type="submission" date="2021-01" db="EMBL/GenBank/DDBJ databases">
        <title>Paenibacillus sp.nov. isolated from the rhizosphere soil of tomato plant.</title>
        <authorList>
            <person name="Thin K.K."/>
            <person name="Zhang X."/>
            <person name="He S."/>
        </authorList>
    </citation>
    <scope>NUCLEOTIDE SEQUENCE [LARGE SCALE GENOMIC DNA]</scope>
    <source>
        <strain evidence="6 7">DXFW5</strain>
    </source>
</reference>
<dbReference type="InterPro" id="IPR027417">
    <property type="entry name" value="P-loop_NTPase"/>
</dbReference>
<keyword evidence="7" id="KW-1185">Reference proteome</keyword>
<dbReference type="InterPro" id="IPR003439">
    <property type="entry name" value="ABC_transporter-like_ATP-bd"/>
</dbReference>
<dbReference type="GO" id="GO:0005524">
    <property type="term" value="F:ATP binding"/>
    <property type="evidence" value="ECO:0007669"/>
    <property type="project" value="UniProtKB-KW"/>
</dbReference>
<evidence type="ECO:0000256" key="1">
    <source>
        <dbReference type="ARBA" id="ARBA00005417"/>
    </source>
</evidence>
<comment type="caution">
    <text evidence="6">The sequence shown here is derived from an EMBL/GenBank/DDBJ whole genome shotgun (WGS) entry which is preliminary data.</text>
</comment>
<dbReference type="PANTHER" id="PTHR42711">
    <property type="entry name" value="ABC TRANSPORTER ATP-BINDING PROTEIN"/>
    <property type="match status" value="1"/>
</dbReference>
<protein>
    <submittedName>
        <fullName evidence="6">ATP-binding cassette domain-containing protein</fullName>
    </submittedName>
</protein>
<dbReference type="SMART" id="SM00382">
    <property type="entry name" value="AAA"/>
    <property type="match status" value="1"/>
</dbReference>
<dbReference type="InterPro" id="IPR003593">
    <property type="entry name" value="AAA+_ATPase"/>
</dbReference>
<organism evidence="6 7">
    <name type="scientific">Paenibacillus rhizolycopersici</name>
    <dbReference type="NCBI Taxonomy" id="2780073"/>
    <lineage>
        <taxon>Bacteria</taxon>
        <taxon>Bacillati</taxon>
        <taxon>Bacillota</taxon>
        <taxon>Bacilli</taxon>
        <taxon>Bacillales</taxon>
        <taxon>Paenibacillaceae</taxon>
        <taxon>Paenibacillus</taxon>
    </lineage>
</organism>
<proteinExistence type="inferred from homology"/>
<comment type="similarity">
    <text evidence="1">Belongs to the ABC transporter superfamily.</text>
</comment>
<gene>
    <name evidence="6" type="ORF">IM700_001845</name>
</gene>